<evidence type="ECO:0008006" key="3">
    <source>
        <dbReference type="Google" id="ProtNLM"/>
    </source>
</evidence>
<dbReference type="Proteomes" id="UP000067061">
    <property type="component" value="Chromosome"/>
</dbReference>
<dbReference type="Pfam" id="PF08020">
    <property type="entry name" value="DUF1706"/>
    <property type="match status" value="2"/>
</dbReference>
<protein>
    <recommendedName>
        <fullName evidence="3">Cytoplasmic protein</fullName>
    </recommendedName>
</protein>
<dbReference type="Gene3D" id="1.20.120.450">
    <property type="entry name" value="dinb family like domain"/>
    <property type="match status" value="2"/>
</dbReference>
<sequence length="103" mass="12118">MKEYTSKVELTNAIKTSYKKYIDEFENISEDFKDKRFEEVDRTPAENLAYQVGWTTLLLKWADSSTKTAVWEVCKFIHINTVAPFGTFRTKIRKCKKLALQKN</sequence>
<dbReference type="RefSeq" id="WP_060495802.1">
    <property type="nucleotide sequence ID" value="NZ_CP013121.1"/>
</dbReference>
<gene>
    <name evidence="1" type="ORF">RO02_01800</name>
</gene>
<dbReference type="PANTHER" id="PTHR40658">
    <property type="match status" value="1"/>
</dbReference>
<evidence type="ECO:0000313" key="1">
    <source>
        <dbReference type="EMBL" id="ALM93390.1"/>
    </source>
</evidence>
<reference evidence="1 2" key="1">
    <citation type="submission" date="2015-11" db="EMBL/GenBank/DDBJ databases">
        <authorList>
            <person name="Kook J.-K."/>
            <person name="Park S.-N."/>
            <person name="Lim Y.K."/>
            <person name="Jo E."/>
        </authorList>
    </citation>
    <scope>NUCLEOTIDE SEQUENCE [LARGE SCALE GENOMIC DNA]</scope>
    <source>
        <strain evidence="1 2">ChDC F306</strain>
    </source>
</reference>
<accession>A0AAC8WEG1</accession>
<dbReference type="InterPro" id="IPR034660">
    <property type="entry name" value="DinB/YfiT-like"/>
</dbReference>
<dbReference type="EMBL" id="CP013121">
    <property type="protein sequence ID" value="ALM93390.1"/>
    <property type="molecule type" value="Genomic_DNA"/>
</dbReference>
<evidence type="ECO:0000313" key="2">
    <source>
        <dbReference type="Proteomes" id="UP000067061"/>
    </source>
</evidence>
<dbReference type="PANTHER" id="PTHR40658:SF3">
    <property type="entry name" value="CLBS_DFSB FAMILY FOUR-HELIX BUNDLE PROTEIN"/>
    <property type="match status" value="1"/>
</dbReference>
<organism evidence="1 2">
    <name type="scientific">Fusobacterium nucleatum subsp. polymorphum</name>
    <name type="common">Fusobacterium polymorphum</name>
    <dbReference type="NCBI Taxonomy" id="76857"/>
    <lineage>
        <taxon>Bacteria</taxon>
        <taxon>Fusobacteriati</taxon>
        <taxon>Fusobacteriota</taxon>
        <taxon>Fusobacteriia</taxon>
        <taxon>Fusobacteriales</taxon>
        <taxon>Fusobacteriaceae</taxon>
        <taxon>Fusobacterium</taxon>
    </lineage>
</organism>
<name>A0AAC8WEG1_FUSNP</name>
<proteinExistence type="predicted"/>
<dbReference type="AlphaFoldDB" id="A0AAC8WEG1"/>
<dbReference type="InterPro" id="IPR012550">
    <property type="entry name" value="DUF1706"/>
</dbReference>